<accession>A0A1H6L5F8</accession>
<keyword evidence="1" id="KW-0812">Transmembrane</keyword>
<dbReference type="RefSeq" id="WP_260255233.1">
    <property type="nucleotide sequence ID" value="NZ_FNWX01000037.1"/>
</dbReference>
<feature type="transmembrane region" description="Helical" evidence="1">
    <location>
        <begin position="12"/>
        <end position="28"/>
    </location>
</feature>
<keyword evidence="3" id="KW-1185">Reference proteome</keyword>
<evidence type="ECO:0000313" key="3">
    <source>
        <dbReference type="Proteomes" id="UP000198555"/>
    </source>
</evidence>
<feature type="transmembrane region" description="Helical" evidence="1">
    <location>
        <begin position="90"/>
        <end position="111"/>
    </location>
</feature>
<sequence>MDTKKNTISNSKSWAIILVAQFLLFYIFSKLDFAVSFFSKFFEWKKNWHVALFSGVSFSVGDLIYIILGLFTCYFFLLNIKFRTSKYIKHLLIIGNIFYFTYQCFWGMLYFQPPIIQKLPNRKVTDVEIKKLTIKYLNLCKSERAKLNEDKNGILKVLDFAKINQEIINQQKLLPKNISTKNSIDIISIKPGLFRGFMSKTGILGYYNPFTSEAQYNPNIPSTQLPFTMAHEMSHQLGFAREQEASFIGFLCAHKSQIPELRYSANLYALRSLIKAVSYRDKRLAELILKSFSPKMKRDIENELQFVKRNEGIVSDFFGVTNDLFLKSNQQQGSITYSYFVNLLIAYEI</sequence>
<dbReference type="Proteomes" id="UP000198555">
    <property type="component" value="Unassembled WGS sequence"/>
</dbReference>
<evidence type="ECO:0008006" key="4">
    <source>
        <dbReference type="Google" id="ProtNLM"/>
    </source>
</evidence>
<gene>
    <name evidence="2" type="ORF">SAMN05421793_13713</name>
</gene>
<evidence type="ECO:0000256" key="1">
    <source>
        <dbReference type="SAM" id="Phobius"/>
    </source>
</evidence>
<organism evidence="2 3">
    <name type="scientific">Epilithonimonas hominis</name>
    <dbReference type="NCBI Taxonomy" id="420404"/>
    <lineage>
        <taxon>Bacteria</taxon>
        <taxon>Pseudomonadati</taxon>
        <taxon>Bacteroidota</taxon>
        <taxon>Flavobacteriia</taxon>
        <taxon>Flavobacteriales</taxon>
        <taxon>Weeksellaceae</taxon>
        <taxon>Chryseobacterium group</taxon>
        <taxon>Epilithonimonas</taxon>
    </lineage>
</organism>
<dbReference type="InterPro" id="IPR024294">
    <property type="entry name" value="DUF3810"/>
</dbReference>
<dbReference type="STRING" id="420404.SAMN05421793_13713"/>
<evidence type="ECO:0000313" key="2">
    <source>
        <dbReference type="EMBL" id="SEH83536.1"/>
    </source>
</evidence>
<keyword evidence="1" id="KW-0472">Membrane</keyword>
<name>A0A1H6L5F8_9FLAO</name>
<protein>
    <recommendedName>
        <fullName evidence="4">DUF3810 domain-containing protein</fullName>
    </recommendedName>
</protein>
<dbReference type="EMBL" id="FNWX01000037">
    <property type="protein sequence ID" value="SEH83536.1"/>
    <property type="molecule type" value="Genomic_DNA"/>
</dbReference>
<proteinExistence type="predicted"/>
<dbReference type="Pfam" id="PF12725">
    <property type="entry name" value="DUF3810"/>
    <property type="match status" value="1"/>
</dbReference>
<reference evidence="3" key="1">
    <citation type="submission" date="2016-10" db="EMBL/GenBank/DDBJ databases">
        <authorList>
            <person name="Varghese N."/>
            <person name="Submissions S."/>
        </authorList>
    </citation>
    <scope>NUCLEOTIDE SEQUENCE [LARGE SCALE GENOMIC DNA]</scope>
    <source>
        <strain evidence="3">DSM 19326</strain>
    </source>
</reference>
<keyword evidence="1" id="KW-1133">Transmembrane helix</keyword>
<feature type="transmembrane region" description="Helical" evidence="1">
    <location>
        <begin position="48"/>
        <end position="78"/>
    </location>
</feature>
<dbReference type="AlphaFoldDB" id="A0A1H6L5F8"/>